<dbReference type="AlphaFoldDB" id="A0A4R5AZH2"/>
<dbReference type="RefSeq" id="WP_131907978.1">
    <property type="nucleotide sequence ID" value="NZ_SMFM01000001.1"/>
</dbReference>
<organism evidence="7 8">
    <name type="scientific">Flavobacterium caseinilyticum</name>
    <dbReference type="NCBI Taxonomy" id="2541732"/>
    <lineage>
        <taxon>Bacteria</taxon>
        <taxon>Pseudomonadati</taxon>
        <taxon>Bacteroidota</taxon>
        <taxon>Flavobacteriia</taxon>
        <taxon>Flavobacteriales</taxon>
        <taxon>Flavobacteriaceae</taxon>
        <taxon>Flavobacterium</taxon>
    </lineage>
</organism>
<evidence type="ECO:0000256" key="6">
    <source>
        <dbReference type="SAM" id="Phobius"/>
    </source>
</evidence>
<dbReference type="GO" id="GO:0005886">
    <property type="term" value="C:plasma membrane"/>
    <property type="evidence" value="ECO:0007669"/>
    <property type="project" value="UniProtKB-SubCell"/>
</dbReference>
<keyword evidence="2" id="KW-1003">Cell membrane</keyword>
<dbReference type="PANTHER" id="PTHR30250">
    <property type="entry name" value="PST FAMILY PREDICTED COLANIC ACID TRANSPORTER"/>
    <property type="match status" value="1"/>
</dbReference>
<feature type="transmembrane region" description="Helical" evidence="6">
    <location>
        <begin position="163"/>
        <end position="184"/>
    </location>
</feature>
<feature type="transmembrane region" description="Helical" evidence="6">
    <location>
        <begin position="347"/>
        <end position="369"/>
    </location>
</feature>
<proteinExistence type="predicted"/>
<accession>A0A4R5AZH2</accession>
<dbReference type="PANTHER" id="PTHR30250:SF26">
    <property type="entry name" value="PSMA PROTEIN"/>
    <property type="match status" value="1"/>
</dbReference>
<dbReference type="OrthoDB" id="512217at2"/>
<sequence length="439" mass="50670">MSRLKPLLNNHLFMSAFYKAISGLSLFVSIPLLIQYLGSTNYGVWVLVFTLFQWVLMMDFGLSSVLKTKIPELQHSGNVNLIGAYIKAAYVSCCYIAIAIFFLFSAFVVFFDIQSVLNIPFENTFVTKLFLLNIFFFCVNFILNTHKALYVGVHRGKFAEQSIAVNQIVFLVFLLIPLFFFPSLKEESKLYLISCINGIICFIVNFIYTFYFFRTEKISLFNTIKIPKNNLNEMYRLGFKYMVIQVFTFFLFASDNYILAYFFGPKEVVPYDITTKYFHFPLMILMAGMAPLWSSFSKNYLEKNSDWFKMSFKKFNYFYALILIGMLLCAIIAPAIMKIWISEDFSVPPFLIITVAILTSLRIYTTFYSYFFNGIGNLRSILVLLMMSVTLKIPLSYLFIKLDFGISSVVLSSAVCLAIWAIVQPIEAYKIVANLKKNE</sequence>
<dbReference type="InterPro" id="IPR050833">
    <property type="entry name" value="Poly_Biosynth_Transport"/>
</dbReference>
<evidence type="ECO:0000256" key="5">
    <source>
        <dbReference type="ARBA" id="ARBA00023136"/>
    </source>
</evidence>
<feature type="transmembrane region" description="Helical" evidence="6">
    <location>
        <begin position="12"/>
        <end position="36"/>
    </location>
</feature>
<dbReference type="Proteomes" id="UP000295278">
    <property type="component" value="Unassembled WGS sequence"/>
</dbReference>
<reference evidence="7 8" key="1">
    <citation type="submission" date="2019-03" db="EMBL/GenBank/DDBJ databases">
        <title>Flavobacterium AT-3-2 sp. nov., isolated from arctic soil.</title>
        <authorList>
            <person name="Chaudhary D.K."/>
        </authorList>
    </citation>
    <scope>NUCLEOTIDE SEQUENCE [LARGE SCALE GENOMIC DNA]</scope>
    <source>
        <strain evidence="7 8">AT-3-2</strain>
    </source>
</reference>
<dbReference type="InterPro" id="IPR002797">
    <property type="entry name" value="Polysacc_synth"/>
</dbReference>
<dbReference type="Pfam" id="PF01943">
    <property type="entry name" value="Polysacc_synt"/>
    <property type="match status" value="1"/>
</dbReference>
<evidence type="ECO:0000256" key="4">
    <source>
        <dbReference type="ARBA" id="ARBA00022989"/>
    </source>
</evidence>
<evidence type="ECO:0000313" key="7">
    <source>
        <dbReference type="EMBL" id="TDD78213.1"/>
    </source>
</evidence>
<feature type="transmembrane region" description="Helical" evidence="6">
    <location>
        <begin position="317"/>
        <end position="341"/>
    </location>
</feature>
<feature type="transmembrane region" description="Helical" evidence="6">
    <location>
        <begin position="190"/>
        <end position="213"/>
    </location>
</feature>
<gene>
    <name evidence="7" type="ORF">E0F89_00855</name>
</gene>
<comment type="caution">
    <text evidence="7">The sequence shown here is derived from an EMBL/GenBank/DDBJ whole genome shotgun (WGS) entry which is preliminary data.</text>
</comment>
<feature type="transmembrane region" description="Helical" evidence="6">
    <location>
        <begin position="406"/>
        <end position="423"/>
    </location>
</feature>
<feature type="transmembrane region" description="Helical" evidence="6">
    <location>
        <begin position="381"/>
        <end position="400"/>
    </location>
</feature>
<evidence type="ECO:0000256" key="1">
    <source>
        <dbReference type="ARBA" id="ARBA00004651"/>
    </source>
</evidence>
<feature type="transmembrane region" description="Helical" evidence="6">
    <location>
        <begin position="125"/>
        <end position="143"/>
    </location>
</feature>
<feature type="transmembrane region" description="Helical" evidence="6">
    <location>
        <begin position="234"/>
        <end position="253"/>
    </location>
</feature>
<evidence type="ECO:0000313" key="8">
    <source>
        <dbReference type="Proteomes" id="UP000295278"/>
    </source>
</evidence>
<feature type="transmembrane region" description="Helical" evidence="6">
    <location>
        <begin position="277"/>
        <end position="296"/>
    </location>
</feature>
<evidence type="ECO:0000256" key="3">
    <source>
        <dbReference type="ARBA" id="ARBA00022692"/>
    </source>
</evidence>
<evidence type="ECO:0000256" key="2">
    <source>
        <dbReference type="ARBA" id="ARBA00022475"/>
    </source>
</evidence>
<comment type="subcellular location">
    <subcellularLocation>
        <location evidence="1">Cell membrane</location>
        <topology evidence="1">Multi-pass membrane protein</topology>
    </subcellularLocation>
</comment>
<feature type="transmembrane region" description="Helical" evidence="6">
    <location>
        <begin position="42"/>
        <end position="66"/>
    </location>
</feature>
<keyword evidence="8" id="KW-1185">Reference proteome</keyword>
<keyword evidence="3 6" id="KW-0812">Transmembrane</keyword>
<dbReference type="EMBL" id="SMFM01000001">
    <property type="protein sequence ID" value="TDD78213.1"/>
    <property type="molecule type" value="Genomic_DNA"/>
</dbReference>
<name>A0A4R5AZH2_9FLAO</name>
<protein>
    <recommendedName>
        <fullName evidence="9">Polysaccharide biosynthesis protein</fullName>
    </recommendedName>
</protein>
<keyword evidence="4 6" id="KW-1133">Transmembrane helix</keyword>
<evidence type="ECO:0008006" key="9">
    <source>
        <dbReference type="Google" id="ProtNLM"/>
    </source>
</evidence>
<keyword evidence="5 6" id="KW-0472">Membrane</keyword>
<feature type="transmembrane region" description="Helical" evidence="6">
    <location>
        <begin position="87"/>
        <end position="113"/>
    </location>
</feature>